<evidence type="ECO:0000313" key="2">
    <source>
        <dbReference type="Proteomes" id="UP000048984"/>
    </source>
</evidence>
<comment type="caution">
    <text evidence="1">The sequence shown here is derived from an EMBL/GenBank/DDBJ whole genome shotgun (WGS) entry which is preliminary data.</text>
</comment>
<accession>A0A0N8GES2</accession>
<dbReference type="Proteomes" id="UP000048984">
    <property type="component" value="Unassembled WGS sequence"/>
</dbReference>
<dbReference type="OrthoDB" id="7173769at2"/>
<gene>
    <name evidence="1" type="ORF">ABB55_08775</name>
</gene>
<protein>
    <recommendedName>
        <fullName evidence="3">DUF2158 domain-containing protein</fullName>
    </recommendedName>
</protein>
<dbReference type="InterPro" id="IPR019226">
    <property type="entry name" value="DUF2158"/>
</dbReference>
<evidence type="ECO:0008006" key="3">
    <source>
        <dbReference type="Google" id="ProtNLM"/>
    </source>
</evidence>
<dbReference type="Pfam" id="PF09926">
    <property type="entry name" value="DUF2158"/>
    <property type="match status" value="1"/>
</dbReference>
<dbReference type="RefSeq" id="WP_054358476.1">
    <property type="nucleotide sequence ID" value="NZ_JAPCYQ010000001.1"/>
</dbReference>
<organism evidence="1 2">
    <name type="scientific">Prosthecodimorpha hirschii</name>
    <dbReference type="NCBI Taxonomy" id="665126"/>
    <lineage>
        <taxon>Bacteria</taxon>
        <taxon>Pseudomonadati</taxon>
        <taxon>Pseudomonadota</taxon>
        <taxon>Alphaproteobacteria</taxon>
        <taxon>Hyphomicrobiales</taxon>
        <taxon>Ancalomicrobiaceae</taxon>
        <taxon>Prosthecodimorpha</taxon>
    </lineage>
</organism>
<proteinExistence type="predicted"/>
<sequence>MSDTLFSPGDVVSLRSGGPAMTVTEVTPTAITCLWFSEQDQTLRTGTVPPIALALIESDDEIEDADDEIEDDDD</sequence>
<dbReference type="STRING" id="665126.ABB55_08775"/>
<evidence type="ECO:0000313" key="1">
    <source>
        <dbReference type="EMBL" id="KPL52313.1"/>
    </source>
</evidence>
<dbReference type="AlphaFoldDB" id="A0A0N8GES2"/>
<keyword evidence="2" id="KW-1185">Reference proteome</keyword>
<name>A0A0N8GES2_9HYPH</name>
<reference evidence="1 2" key="1">
    <citation type="submission" date="2015-09" db="EMBL/GenBank/DDBJ databases">
        <authorList>
            <consortium name="Swine Surveillance"/>
        </authorList>
    </citation>
    <scope>NUCLEOTIDE SEQUENCE [LARGE SCALE GENOMIC DNA]</scope>
    <source>
        <strain evidence="1 2">16</strain>
    </source>
</reference>
<dbReference type="EMBL" id="LJYW01000001">
    <property type="protein sequence ID" value="KPL52313.1"/>
    <property type="molecule type" value="Genomic_DNA"/>
</dbReference>
<reference evidence="1 2" key="2">
    <citation type="submission" date="2015-10" db="EMBL/GenBank/DDBJ databases">
        <title>Draft Genome Sequence of Prosthecomicrobium hirschii ATCC 27832.</title>
        <authorList>
            <person name="Daniel J."/>
            <person name="Givan S.A."/>
            <person name="Brun Y.V."/>
            <person name="Brown P.J."/>
        </authorList>
    </citation>
    <scope>NUCLEOTIDE SEQUENCE [LARGE SCALE GENOMIC DNA]</scope>
    <source>
        <strain evidence="1 2">16</strain>
    </source>
</reference>